<dbReference type="RefSeq" id="XP_004351019.1">
    <property type="nucleotide sequence ID" value="XM_004350967.1"/>
</dbReference>
<keyword evidence="1" id="KW-0472">Membrane</keyword>
<keyword evidence="3" id="KW-1185">Reference proteome</keyword>
<protein>
    <submittedName>
        <fullName evidence="2">Uncharacterized protein</fullName>
    </submittedName>
</protein>
<organism evidence="2 3">
    <name type="scientific">Cavenderia fasciculata</name>
    <name type="common">Slime mold</name>
    <name type="synonym">Dictyostelium fasciculatum</name>
    <dbReference type="NCBI Taxonomy" id="261658"/>
    <lineage>
        <taxon>Eukaryota</taxon>
        <taxon>Amoebozoa</taxon>
        <taxon>Evosea</taxon>
        <taxon>Eumycetozoa</taxon>
        <taxon>Dictyostelia</taxon>
        <taxon>Acytosteliales</taxon>
        <taxon>Cavenderiaceae</taxon>
        <taxon>Cavenderia</taxon>
    </lineage>
</organism>
<evidence type="ECO:0000313" key="2">
    <source>
        <dbReference type="EMBL" id="EGG14310.1"/>
    </source>
</evidence>
<accession>F4QFR3</accession>
<evidence type="ECO:0000256" key="1">
    <source>
        <dbReference type="SAM" id="Phobius"/>
    </source>
</evidence>
<keyword evidence="1" id="KW-0812">Transmembrane</keyword>
<dbReference type="KEGG" id="dfa:DFA_12080"/>
<evidence type="ECO:0000313" key="3">
    <source>
        <dbReference type="Proteomes" id="UP000007797"/>
    </source>
</evidence>
<dbReference type="AlphaFoldDB" id="F4QFR3"/>
<dbReference type="GeneID" id="14865329"/>
<proteinExistence type="predicted"/>
<reference evidence="3" key="1">
    <citation type="journal article" date="2011" name="Genome Res.">
        <title>Phylogeny-wide analysis of social amoeba genomes highlights ancient origins for complex intercellular communication.</title>
        <authorList>
            <person name="Heidel A.J."/>
            <person name="Lawal H.M."/>
            <person name="Felder M."/>
            <person name="Schilde C."/>
            <person name="Helps N.R."/>
            <person name="Tunggal B."/>
            <person name="Rivero F."/>
            <person name="John U."/>
            <person name="Schleicher M."/>
            <person name="Eichinger L."/>
            <person name="Platzer M."/>
            <person name="Noegel A.A."/>
            <person name="Schaap P."/>
            <person name="Gloeckner G."/>
        </authorList>
    </citation>
    <scope>NUCLEOTIDE SEQUENCE [LARGE SCALE GENOMIC DNA]</scope>
    <source>
        <strain evidence="3">SH3</strain>
    </source>
</reference>
<keyword evidence="1" id="KW-1133">Transmembrane helix</keyword>
<gene>
    <name evidence="2" type="ORF">DFA_12080</name>
</gene>
<feature type="transmembrane region" description="Helical" evidence="1">
    <location>
        <begin position="178"/>
        <end position="199"/>
    </location>
</feature>
<dbReference type="Proteomes" id="UP000007797">
    <property type="component" value="Unassembled WGS sequence"/>
</dbReference>
<sequence length="211" mass="23187">MTDLENCFDLFNDEGCTSLDLHVSTELYLSCDKGRPYKDHLIYKEREESVRTLKHGDAVISGLHYLLYNKETNSFYHFVTPGNEFSSLSLSNKQSIGYLLVTNANHYTIKNKVSARSPFTITMGKGKTRDMRVGGFNCQNVVTAWVSIDNISTSPQSDSISNGLCVGIGATAATTALAFPPALLIGGAIIVGISVFSAIRRNKQQKKHIKS</sequence>
<name>F4QFR3_CACFS</name>
<dbReference type="EMBL" id="GL883029">
    <property type="protein sequence ID" value="EGG14310.1"/>
    <property type="molecule type" value="Genomic_DNA"/>
</dbReference>